<reference evidence="1 2" key="1">
    <citation type="submission" date="2024-03" db="EMBL/GenBank/DDBJ databases">
        <title>Natural products discovery in diverse microorganisms through a two-stage MS feature dereplication strategy.</title>
        <authorList>
            <person name="Zhang R."/>
        </authorList>
    </citation>
    <scope>NUCLEOTIDE SEQUENCE [LARGE SCALE GENOMIC DNA]</scope>
    <source>
        <strain evidence="1 2">18930</strain>
    </source>
</reference>
<name>A0ABZ2PT49_9NOCA</name>
<accession>A0ABZ2PT49</accession>
<dbReference type="EMBL" id="CP147846">
    <property type="protein sequence ID" value="WXG69636.1"/>
    <property type="molecule type" value="Genomic_DNA"/>
</dbReference>
<dbReference type="RefSeq" id="WP_338890527.1">
    <property type="nucleotide sequence ID" value="NZ_CP147846.1"/>
</dbReference>
<evidence type="ECO:0000313" key="1">
    <source>
        <dbReference type="EMBL" id="WXG69636.1"/>
    </source>
</evidence>
<sequence length="50" mass="5242">MSTAVRASTAVGPEIPPAVAKRIAKAVESSRTAATRGNVRRRVAALRQLV</sequence>
<keyword evidence="2" id="KW-1185">Reference proteome</keyword>
<evidence type="ECO:0000313" key="2">
    <source>
        <dbReference type="Proteomes" id="UP001432000"/>
    </source>
</evidence>
<proteinExistence type="predicted"/>
<dbReference type="Proteomes" id="UP001432000">
    <property type="component" value="Chromosome"/>
</dbReference>
<protein>
    <submittedName>
        <fullName evidence="1">Uncharacterized protein</fullName>
    </submittedName>
</protein>
<organism evidence="1 2">
    <name type="scientific">Rhodococcus sovatensis</name>
    <dbReference type="NCBI Taxonomy" id="1805840"/>
    <lineage>
        <taxon>Bacteria</taxon>
        <taxon>Bacillati</taxon>
        <taxon>Actinomycetota</taxon>
        <taxon>Actinomycetes</taxon>
        <taxon>Mycobacteriales</taxon>
        <taxon>Nocardiaceae</taxon>
        <taxon>Rhodococcus</taxon>
    </lineage>
</organism>
<gene>
    <name evidence="1" type="ORF">WDS16_03515</name>
</gene>